<comment type="caution">
    <text evidence="1">The sequence shown here is derived from an EMBL/GenBank/DDBJ whole genome shotgun (WGS) entry which is preliminary data.</text>
</comment>
<dbReference type="AlphaFoldDB" id="A0A645F6X5"/>
<name>A0A645F6X5_9ZZZZ</name>
<organism evidence="1">
    <name type="scientific">bioreactor metagenome</name>
    <dbReference type="NCBI Taxonomy" id="1076179"/>
    <lineage>
        <taxon>unclassified sequences</taxon>
        <taxon>metagenomes</taxon>
        <taxon>ecological metagenomes</taxon>
    </lineage>
</organism>
<dbReference type="EMBL" id="VSSQ01055515">
    <property type="protein sequence ID" value="MPN09406.1"/>
    <property type="molecule type" value="Genomic_DNA"/>
</dbReference>
<gene>
    <name evidence="1" type="ORF">SDC9_156696</name>
</gene>
<reference evidence="1" key="1">
    <citation type="submission" date="2019-08" db="EMBL/GenBank/DDBJ databases">
        <authorList>
            <person name="Kucharzyk K."/>
            <person name="Murdoch R.W."/>
            <person name="Higgins S."/>
            <person name="Loffler F."/>
        </authorList>
    </citation>
    <scope>NUCLEOTIDE SEQUENCE</scope>
</reference>
<proteinExistence type="predicted"/>
<sequence>MLVHRDADQRHQAQPQLLRVELGAVTGDDAGLFQCPHPAQAGRRREADAVGEILVADPPILLQHGENLPIVAVYLNHIAHNHSFAQFSANFNRNHAIERKHLLRAIA</sequence>
<evidence type="ECO:0000313" key="1">
    <source>
        <dbReference type="EMBL" id="MPN09406.1"/>
    </source>
</evidence>
<accession>A0A645F6X5</accession>
<protein>
    <submittedName>
        <fullName evidence="1">Uncharacterized protein</fullName>
    </submittedName>
</protein>